<keyword evidence="5" id="KW-0812">Transmembrane</keyword>
<dbReference type="AlphaFoldDB" id="A0A1S3CU08"/>
<evidence type="ECO:0000256" key="3">
    <source>
        <dbReference type="ARBA" id="ARBA00023140"/>
    </source>
</evidence>
<organism evidence="7">
    <name type="scientific">Diaphorina citri</name>
    <name type="common">Asian citrus psyllid</name>
    <dbReference type="NCBI Taxonomy" id="121845"/>
    <lineage>
        <taxon>Eukaryota</taxon>
        <taxon>Metazoa</taxon>
        <taxon>Ecdysozoa</taxon>
        <taxon>Arthropoda</taxon>
        <taxon>Hexapoda</taxon>
        <taxon>Insecta</taxon>
        <taxon>Pterygota</taxon>
        <taxon>Neoptera</taxon>
        <taxon>Paraneoptera</taxon>
        <taxon>Hemiptera</taxon>
        <taxon>Sternorrhyncha</taxon>
        <taxon>Psylloidea</taxon>
        <taxon>Psyllidae</taxon>
        <taxon>Diaphorininae</taxon>
        <taxon>Diaphorina</taxon>
    </lineage>
</organism>
<reference evidence="7" key="1">
    <citation type="submission" date="2023-09" db="UniProtKB">
        <authorList>
            <consortium name="RefSeq"/>
        </authorList>
    </citation>
    <scope>IDENTIFICATION</scope>
</reference>
<dbReference type="KEGG" id="dci:103505239"/>
<dbReference type="Pfam" id="PF05648">
    <property type="entry name" value="PEX11"/>
    <property type="match status" value="1"/>
</dbReference>
<keyword evidence="5" id="KW-1133">Transmembrane helix</keyword>
<sequence>MEQLVKLNNLTLFRDRVARLVQFASRMVWDITEKHSLMSKHSVEKIKLLEFHLAMFRRLLRLGRCFDALYSALPLLHHPDKMIQMFTIMTKIAQGMYLLCDHIVWFGRVGLMEMDTVHWTGTANRYFFYSLVLMLARDIYEILQLYDVTKRSYRKVPLGELVCSNKSLFLDLFKNVFDVLIPATGLGYVKFSPGAVGFFGVLSSAAALYTIVNPMYKMIP</sequence>
<accession>A0A1S3CU08</accession>
<evidence type="ECO:0000313" key="9">
    <source>
        <dbReference type="RefSeq" id="XP_026676404.1"/>
    </source>
</evidence>
<dbReference type="STRING" id="121845.A0A1S3CU08"/>
<dbReference type="RefSeq" id="XP_026676403.1">
    <property type="nucleotide sequence ID" value="XM_026820602.1"/>
</dbReference>
<feature type="transmembrane region" description="Helical" evidence="5">
    <location>
        <begin position="195"/>
        <end position="212"/>
    </location>
</feature>
<proteinExistence type="predicted"/>
<dbReference type="Proteomes" id="UP000079169">
    <property type="component" value="Unplaced"/>
</dbReference>
<keyword evidence="3" id="KW-0576">Peroxisome</keyword>
<name>A0A1S3CU08_DIACI</name>
<gene>
    <name evidence="7 8 9" type="primary">LOC103505239</name>
</gene>
<keyword evidence="2 5" id="KW-0472">Membrane</keyword>
<evidence type="ECO:0000313" key="7">
    <source>
        <dbReference type="RefSeq" id="XP_008467788.1"/>
    </source>
</evidence>
<dbReference type="GO" id="GO:0016559">
    <property type="term" value="P:peroxisome fission"/>
    <property type="evidence" value="ECO:0007669"/>
    <property type="project" value="InterPro"/>
</dbReference>
<comment type="subcellular location">
    <subcellularLocation>
        <location evidence="4">Peroxisome membrane</location>
    </subcellularLocation>
</comment>
<dbReference type="GeneID" id="103505239"/>
<dbReference type="InterPro" id="IPR008733">
    <property type="entry name" value="PEX11"/>
</dbReference>
<protein>
    <submittedName>
        <fullName evidence="7 8">Peroxisomal membrane protein 11B</fullName>
    </submittedName>
</protein>
<evidence type="ECO:0000313" key="6">
    <source>
        <dbReference type="Proteomes" id="UP000079169"/>
    </source>
</evidence>
<evidence type="ECO:0000256" key="2">
    <source>
        <dbReference type="ARBA" id="ARBA00023136"/>
    </source>
</evidence>
<dbReference type="GO" id="GO:0005778">
    <property type="term" value="C:peroxisomal membrane"/>
    <property type="evidence" value="ECO:0007669"/>
    <property type="project" value="UniProtKB-SubCell"/>
</dbReference>
<keyword evidence="1" id="KW-0962">Peroxisome biogenesis</keyword>
<evidence type="ECO:0000313" key="8">
    <source>
        <dbReference type="RefSeq" id="XP_026676403.1"/>
    </source>
</evidence>
<keyword evidence="6" id="KW-1185">Reference proteome</keyword>
<dbReference type="PANTHER" id="PTHR12652:SF50">
    <property type="entry name" value="PEROXIN 11"/>
    <property type="match status" value="1"/>
</dbReference>
<dbReference type="RefSeq" id="XP_008467788.1">
    <property type="nucleotide sequence ID" value="XM_008469566.3"/>
</dbReference>
<dbReference type="PaxDb" id="121845-A0A1S3CU08"/>
<evidence type="ECO:0000256" key="5">
    <source>
        <dbReference type="SAM" id="Phobius"/>
    </source>
</evidence>
<dbReference type="OMA" id="AYHPTVA"/>
<evidence type="ECO:0000256" key="1">
    <source>
        <dbReference type="ARBA" id="ARBA00022593"/>
    </source>
</evidence>
<dbReference type="RefSeq" id="XP_026676404.1">
    <property type="nucleotide sequence ID" value="XM_026820603.1"/>
</dbReference>
<evidence type="ECO:0000256" key="4">
    <source>
        <dbReference type="ARBA" id="ARBA00046271"/>
    </source>
</evidence>
<dbReference type="CTD" id="36758"/>
<dbReference type="PANTHER" id="PTHR12652">
    <property type="entry name" value="PEROXISOMAL BIOGENESIS FACTOR 11"/>
    <property type="match status" value="1"/>
</dbReference>